<dbReference type="SUPFAM" id="SSF56281">
    <property type="entry name" value="Metallo-hydrolase/oxidoreductase"/>
    <property type="match status" value="1"/>
</dbReference>
<keyword evidence="4" id="KW-1185">Reference proteome</keyword>
<dbReference type="InterPro" id="IPR036866">
    <property type="entry name" value="RibonucZ/Hydroxyglut_hydro"/>
</dbReference>
<dbReference type="Gene3D" id="3.60.15.10">
    <property type="entry name" value="Ribonuclease Z/Hydroxyacylglutathione hydrolase-like"/>
    <property type="match status" value="1"/>
</dbReference>
<protein>
    <submittedName>
        <fullName evidence="3">MBL fold metallo-hydrolase</fullName>
    </submittedName>
</protein>
<keyword evidence="1" id="KW-0378">Hydrolase</keyword>
<dbReference type="KEGG" id="aup:AsAng_0011790"/>
<reference evidence="3" key="1">
    <citation type="submission" date="2022-09" db="EMBL/GenBank/DDBJ databases">
        <title>Aureispira anguillicida sp. nov., isolated from Leptocephalus of Japanese eel Anguilla japonica.</title>
        <authorList>
            <person name="Yuasa K."/>
            <person name="Mekata T."/>
            <person name="Ikunari K."/>
        </authorList>
    </citation>
    <scope>NUCLEOTIDE SEQUENCE</scope>
    <source>
        <strain evidence="3">EL160426</strain>
    </source>
</reference>
<dbReference type="Pfam" id="PF12706">
    <property type="entry name" value="Lactamase_B_2"/>
    <property type="match status" value="1"/>
</dbReference>
<evidence type="ECO:0000259" key="2">
    <source>
        <dbReference type="Pfam" id="PF12706"/>
    </source>
</evidence>
<accession>A0A915YCD8</accession>
<dbReference type="GO" id="GO:0016787">
    <property type="term" value="F:hydrolase activity"/>
    <property type="evidence" value="ECO:0007669"/>
    <property type="project" value="UniProtKB-KW"/>
</dbReference>
<dbReference type="AlphaFoldDB" id="A0A915YCD8"/>
<dbReference type="PANTHER" id="PTHR43546">
    <property type="entry name" value="UPF0173 METAL-DEPENDENT HYDROLASE MJ1163-RELATED"/>
    <property type="match status" value="1"/>
</dbReference>
<dbReference type="Proteomes" id="UP001060919">
    <property type="component" value="Chromosome"/>
</dbReference>
<organism evidence="3 4">
    <name type="scientific">Aureispira anguillae</name>
    <dbReference type="NCBI Taxonomy" id="2864201"/>
    <lineage>
        <taxon>Bacteria</taxon>
        <taxon>Pseudomonadati</taxon>
        <taxon>Bacteroidota</taxon>
        <taxon>Saprospiria</taxon>
        <taxon>Saprospirales</taxon>
        <taxon>Saprospiraceae</taxon>
        <taxon>Aureispira</taxon>
    </lineage>
</organism>
<evidence type="ECO:0000313" key="4">
    <source>
        <dbReference type="Proteomes" id="UP001060919"/>
    </source>
</evidence>
<sequence length="296" mass="33647">MMEKGLIKSCAISHCFSLLILKKEIFILFYILNVQYVKYDKMELQLIRNATIKLNYAGKVILVDPMLCEKNTFPPFVKGLLRNPTINLTLPINELVQGVDAVLVTHSHPDHFDDRSQEMLPKDVPLFCSIEDKEFEKFNGFEHKKAIEHRLEWEGISITRIEGQHGSGPVLPYMGKVSGFVLESPNEPTVYIVSDSIWYEKVANAITKFNPEVIIVNSGGGIIPGFEKYPVMLDEEQTISLVQFAKTSQIIAVHLEAIDFCRVTRNSLRAEANKNNISEKQLIIPKDGEKIIMNRK</sequence>
<dbReference type="InterPro" id="IPR050114">
    <property type="entry name" value="UPF0173_UPF0282_UlaG_hydrolase"/>
</dbReference>
<gene>
    <name evidence="3" type="ORF">AsAng_0011790</name>
</gene>
<dbReference type="InterPro" id="IPR001279">
    <property type="entry name" value="Metallo-B-lactamas"/>
</dbReference>
<name>A0A915YCD8_9BACT</name>
<evidence type="ECO:0000256" key="1">
    <source>
        <dbReference type="ARBA" id="ARBA00022801"/>
    </source>
</evidence>
<proteinExistence type="predicted"/>
<dbReference type="PANTHER" id="PTHR43546:SF9">
    <property type="entry name" value="L-ASCORBATE-6-PHOSPHATE LACTONASE ULAG-RELATED"/>
    <property type="match status" value="1"/>
</dbReference>
<dbReference type="EMBL" id="AP026867">
    <property type="protein sequence ID" value="BDS10471.1"/>
    <property type="molecule type" value="Genomic_DNA"/>
</dbReference>
<feature type="domain" description="Metallo-beta-lactamase" evidence="2">
    <location>
        <begin position="61"/>
        <end position="254"/>
    </location>
</feature>
<evidence type="ECO:0000313" key="3">
    <source>
        <dbReference type="EMBL" id="BDS10471.1"/>
    </source>
</evidence>